<dbReference type="EMBL" id="JANBUP010002676">
    <property type="protein sequence ID" value="KAJ2799379.1"/>
    <property type="molecule type" value="Genomic_DNA"/>
</dbReference>
<evidence type="ECO:0000313" key="2">
    <source>
        <dbReference type="Proteomes" id="UP001140096"/>
    </source>
</evidence>
<reference evidence="1" key="1">
    <citation type="submission" date="2022-07" db="EMBL/GenBank/DDBJ databases">
        <title>Phylogenomic reconstructions and comparative analyses of Kickxellomycotina fungi.</title>
        <authorList>
            <person name="Reynolds N.K."/>
            <person name="Stajich J.E."/>
            <person name="Barry K."/>
            <person name="Grigoriev I.V."/>
            <person name="Crous P."/>
            <person name="Smith M.E."/>
        </authorList>
    </citation>
    <scope>NUCLEOTIDE SEQUENCE</scope>
    <source>
        <strain evidence="1">CBS 102833</strain>
    </source>
</reference>
<keyword evidence="2" id="KW-1185">Reference proteome</keyword>
<keyword evidence="1" id="KW-0808">Transferase</keyword>
<feature type="non-terminal residue" evidence="1">
    <location>
        <position position="369"/>
    </location>
</feature>
<accession>A0ACC1L2R3</accession>
<gene>
    <name evidence="1" type="primary">VPS15_1</name>
    <name evidence="1" type="ORF">H4S07_005451</name>
</gene>
<dbReference type="Proteomes" id="UP001140096">
    <property type="component" value="Unassembled WGS sequence"/>
</dbReference>
<keyword evidence="1" id="KW-0418">Kinase</keyword>
<dbReference type="EC" id="2.7.11.1" evidence="1"/>
<organism evidence="1 2">
    <name type="scientific">Coemansia furcata</name>
    <dbReference type="NCBI Taxonomy" id="417177"/>
    <lineage>
        <taxon>Eukaryota</taxon>
        <taxon>Fungi</taxon>
        <taxon>Fungi incertae sedis</taxon>
        <taxon>Zoopagomycota</taxon>
        <taxon>Kickxellomycotina</taxon>
        <taxon>Kickxellomycetes</taxon>
        <taxon>Kickxellales</taxon>
        <taxon>Kickxellaceae</taxon>
        <taxon>Coemansia</taxon>
    </lineage>
</organism>
<protein>
    <submittedName>
        <fullName evidence="1">Serine/threonine-protein kinase</fullName>
        <ecNumber evidence="1">2.7.11.1</ecNumber>
    </submittedName>
</protein>
<evidence type="ECO:0000313" key="1">
    <source>
        <dbReference type="EMBL" id="KAJ2799379.1"/>
    </source>
</evidence>
<name>A0ACC1L2R3_9FUNG</name>
<comment type="caution">
    <text evidence="1">The sequence shown here is derived from an EMBL/GenBank/DDBJ whole genome shotgun (WGS) entry which is preliminary data.</text>
</comment>
<proteinExistence type="predicted"/>
<sequence length="369" mass="40475">MGQAASHALVAAADLQPPLAMGVSGLETELGESPQHIKMLGSTRFMKTILCKQPHEGQLVLHVFMRPVSMTFDVTQQIATLRGLYSLLGSAKHVLSHVRIISDDRAVYILRQYLHNNLYDRISTRPFLSQTEKRWMAYQMLVALRETHGRGVCHGDIKAENIVVTSWNLAYLADFAPFKPTYLPADDPAEFNFYFDSAGRQCCCIAPERFYDPGSTIAQLLAAPKGNGGSTSGLLALQPSMDIFSVGCVIAELFLDGNPLFSLSRLLQYRSKQGDRPVATMTDSLVSGIADKEMAALVQHMVQLDPEARLSAGEYLDRWAGIFPRAPLAAYMDKESPDARMQALHAEISSEAVVSDSMCEITASVACAN</sequence>